<dbReference type="OrthoDB" id="10473652at2759"/>
<feature type="region of interest" description="Disordered" evidence="1">
    <location>
        <begin position="1"/>
        <end position="23"/>
    </location>
</feature>
<gene>
    <name evidence="2" type="primary">AVEN_190874_1</name>
    <name evidence="2" type="ORF">TNCT_224601</name>
</gene>
<sequence length="84" mass="9896">MYIDKKEEKRRNRKMRTKATGGQDQYDKNIIRHHEGLLPTAVLFIVTDVERFLFRKQEKTGEEATAQKGKKESGKQSRYLIVDL</sequence>
<evidence type="ECO:0000256" key="1">
    <source>
        <dbReference type="SAM" id="MobiDB-lite"/>
    </source>
</evidence>
<proteinExistence type="predicted"/>
<accession>A0A8X6F1L1</accession>
<organism evidence="2 3">
    <name type="scientific">Trichonephila clavata</name>
    <name type="common">Joro spider</name>
    <name type="synonym">Nephila clavata</name>
    <dbReference type="NCBI Taxonomy" id="2740835"/>
    <lineage>
        <taxon>Eukaryota</taxon>
        <taxon>Metazoa</taxon>
        <taxon>Ecdysozoa</taxon>
        <taxon>Arthropoda</taxon>
        <taxon>Chelicerata</taxon>
        <taxon>Arachnida</taxon>
        <taxon>Araneae</taxon>
        <taxon>Araneomorphae</taxon>
        <taxon>Entelegynae</taxon>
        <taxon>Araneoidea</taxon>
        <taxon>Nephilidae</taxon>
        <taxon>Trichonephila</taxon>
    </lineage>
</organism>
<dbReference type="EMBL" id="BMAO01000443">
    <property type="protein sequence ID" value="GFQ66944.1"/>
    <property type="molecule type" value="Genomic_DNA"/>
</dbReference>
<dbReference type="AlphaFoldDB" id="A0A8X6F1L1"/>
<feature type="compositionally biased region" description="Basic and acidic residues" evidence="1">
    <location>
        <begin position="1"/>
        <end position="10"/>
    </location>
</feature>
<protein>
    <submittedName>
        <fullName evidence="2">Uncharacterized protein</fullName>
    </submittedName>
</protein>
<name>A0A8X6F1L1_TRICU</name>
<dbReference type="Proteomes" id="UP000887116">
    <property type="component" value="Unassembled WGS sequence"/>
</dbReference>
<evidence type="ECO:0000313" key="2">
    <source>
        <dbReference type="EMBL" id="GFQ66944.1"/>
    </source>
</evidence>
<evidence type="ECO:0000313" key="3">
    <source>
        <dbReference type="Proteomes" id="UP000887116"/>
    </source>
</evidence>
<comment type="caution">
    <text evidence="2">The sequence shown here is derived from an EMBL/GenBank/DDBJ whole genome shotgun (WGS) entry which is preliminary data.</text>
</comment>
<reference evidence="2" key="1">
    <citation type="submission" date="2020-07" db="EMBL/GenBank/DDBJ databases">
        <title>Multicomponent nature underlies the extraordinary mechanical properties of spider dragline silk.</title>
        <authorList>
            <person name="Kono N."/>
            <person name="Nakamura H."/>
            <person name="Mori M."/>
            <person name="Yoshida Y."/>
            <person name="Ohtoshi R."/>
            <person name="Malay A.D."/>
            <person name="Moran D.A.P."/>
            <person name="Tomita M."/>
            <person name="Numata K."/>
            <person name="Arakawa K."/>
        </authorList>
    </citation>
    <scope>NUCLEOTIDE SEQUENCE</scope>
</reference>
<keyword evidence="3" id="KW-1185">Reference proteome</keyword>
<feature type="region of interest" description="Disordered" evidence="1">
    <location>
        <begin position="58"/>
        <end position="77"/>
    </location>
</feature>